<dbReference type="GO" id="GO:0006629">
    <property type="term" value="P:lipid metabolic process"/>
    <property type="evidence" value="ECO:0007669"/>
    <property type="project" value="InterPro"/>
</dbReference>
<evidence type="ECO:0000256" key="1">
    <source>
        <dbReference type="SAM" id="SignalP"/>
    </source>
</evidence>
<dbReference type="GO" id="GO:0008374">
    <property type="term" value="F:O-acyltransferase activity"/>
    <property type="evidence" value="ECO:0007669"/>
    <property type="project" value="InterPro"/>
</dbReference>
<sequence length="398" mass="45245">MMFSRITESFLLLLFLLLWDSALAAPSPVVLVPGDGASVLEARFEKETVPHIMWCSKSTHGKWKRIWIPNPVDLLPKTIDCWSDTMMRHYNDTHVFNTRGVEIRPKPGTLIRNTYQKLIDVLTVVKVLTYDFRVAPNHDLMIELKQTVEDLYHTNNGSSKVTVISHSMGGLHCHYFFTRVVDQAWKDQYIHAWIPMSPAYGGVVYGLKQVISGDHVHIPWLTNKDLVQEQRSCEGSLWLLPRPEIYGNEVLVQTPQHNYTAHNYSTLLTRAAGFTAFDHQWSFVKDLTAFDDDDQKLADPRIPVYPMYGFNRTTVQYYRYGASLAEEPEVISTLQGDTIVNKASLEAGNHWSQAKEPLVVSGIDHTGILAEPTAIHRVQRILEQADTDTKSSTLLRLG</sequence>
<name>A0A9N8HFB4_9STRA</name>
<dbReference type="SUPFAM" id="SSF53474">
    <property type="entry name" value="alpha/beta-Hydrolases"/>
    <property type="match status" value="1"/>
</dbReference>
<comment type="caution">
    <text evidence="2">The sequence shown here is derived from an EMBL/GenBank/DDBJ whole genome shotgun (WGS) entry which is preliminary data.</text>
</comment>
<gene>
    <name evidence="2" type="ORF">SEMRO_515_G158400.1</name>
</gene>
<dbReference type="InterPro" id="IPR029058">
    <property type="entry name" value="AB_hydrolase_fold"/>
</dbReference>
<dbReference type="InterPro" id="IPR003386">
    <property type="entry name" value="LACT/PDAT_acylTrfase"/>
</dbReference>
<dbReference type="EMBL" id="CAICTM010000514">
    <property type="protein sequence ID" value="CAB9512051.1"/>
    <property type="molecule type" value="Genomic_DNA"/>
</dbReference>
<dbReference type="Pfam" id="PF02450">
    <property type="entry name" value="LCAT"/>
    <property type="match status" value="1"/>
</dbReference>
<dbReference type="PANTHER" id="PTHR11440">
    <property type="entry name" value="LECITHIN-CHOLESTEROL ACYLTRANSFERASE-RELATED"/>
    <property type="match status" value="1"/>
</dbReference>
<evidence type="ECO:0000313" key="2">
    <source>
        <dbReference type="EMBL" id="CAB9512051.1"/>
    </source>
</evidence>
<reference evidence="2" key="1">
    <citation type="submission" date="2020-06" db="EMBL/GenBank/DDBJ databases">
        <authorList>
            <consortium name="Plant Systems Biology data submission"/>
        </authorList>
    </citation>
    <scope>NUCLEOTIDE SEQUENCE</scope>
    <source>
        <strain evidence="2">D6</strain>
    </source>
</reference>
<evidence type="ECO:0000313" key="3">
    <source>
        <dbReference type="Proteomes" id="UP001153069"/>
    </source>
</evidence>
<protein>
    <submittedName>
        <fullName evidence="2">XV phospholipase A2</fullName>
    </submittedName>
</protein>
<dbReference type="AlphaFoldDB" id="A0A9N8HFB4"/>
<dbReference type="OrthoDB" id="186637at2759"/>
<keyword evidence="3" id="KW-1185">Reference proteome</keyword>
<dbReference type="Proteomes" id="UP001153069">
    <property type="component" value="Unassembled WGS sequence"/>
</dbReference>
<feature type="chain" id="PRO_5040148167" evidence="1">
    <location>
        <begin position="25"/>
        <end position="398"/>
    </location>
</feature>
<proteinExistence type="predicted"/>
<dbReference type="Gene3D" id="3.40.50.1820">
    <property type="entry name" value="alpha/beta hydrolase"/>
    <property type="match status" value="1"/>
</dbReference>
<organism evidence="2 3">
    <name type="scientific">Seminavis robusta</name>
    <dbReference type="NCBI Taxonomy" id="568900"/>
    <lineage>
        <taxon>Eukaryota</taxon>
        <taxon>Sar</taxon>
        <taxon>Stramenopiles</taxon>
        <taxon>Ochrophyta</taxon>
        <taxon>Bacillariophyta</taxon>
        <taxon>Bacillariophyceae</taxon>
        <taxon>Bacillariophycidae</taxon>
        <taxon>Naviculales</taxon>
        <taxon>Naviculaceae</taxon>
        <taxon>Seminavis</taxon>
    </lineage>
</organism>
<accession>A0A9N8HFB4</accession>
<feature type="signal peptide" evidence="1">
    <location>
        <begin position="1"/>
        <end position="24"/>
    </location>
</feature>
<keyword evidence="1" id="KW-0732">Signal</keyword>